<proteinExistence type="predicted"/>
<dbReference type="Proteomes" id="UP000095282">
    <property type="component" value="Unplaced"/>
</dbReference>
<protein>
    <submittedName>
        <fullName evidence="2">Amidinotransferase</fullName>
    </submittedName>
</protein>
<dbReference type="GO" id="GO:0016990">
    <property type="term" value="F:arginine deiminase activity"/>
    <property type="evidence" value="ECO:0007669"/>
    <property type="project" value="TreeGrafter"/>
</dbReference>
<name>A0A1I7UFK3_9PELO</name>
<sequence>MSASKSAAHILKRVLMVPPKHFTVEYSINPWMGGIVDKQKAHQQWDSLKSAIEKAGVQVLTMEQTKGLPDQVFVCNSGLVYDNKVYLSRFRHKERTGEQPLYLEWFKKNNISTIGEGYEEIFEGGGDAVFSDRNTLWAGYGERSSKSVYERIKALGSFDIVLCDMILPNFYHLDTCFAPVDETTSLYYPPAFSEATNKEILRRLPNSIAVSEAEANAFVCNAITIRDTVISPIGVSQNTKKALTARGKQVEEVDMSEFMKSGGACQCLVLRFHRVKRNDFTNNYGYGPFGIGPTNGGFDSFGFYRDKYYNSGLPPLYSFASYRNYYHEISFHKNKYGQPAPTDFEVLQQERFGPYYDGVWGYADHSKNWFGKKR</sequence>
<dbReference type="STRING" id="1561998.A0A1I7UFK3"/>
<accession>A0A1I7UFK3</accession>
<reference evidence="2" key="1">
    <citation type="submission" date="2016-11" db="UniProtKB">
        <authorList>
            <consortium name="WormBaseParasite"/>
        </authorList>
    </citation>
    <scope>IDENTIFICATION</scope>
</reference>
<dbReference type="GO" id="GO:0019546">
    <property type="term" value="P:L-arginine deiminase pathway"/>
    <property type="evidence" value="ECO:0007669"/>
    <property type="project" value="TreeGrafter"/>
</dbReference>
<dbReference type="SUPFAM" id="SSF55909">
    <property type="entry name" value="Pentein"/>
    <property type="match status" value="1"/>
</dbReference>
<dbReference type="WBParaSite" id="Csp11.Scaffold629.g8821.t1">
    <property type="protein sequence ID" value="Csp11.Scaffold629.g8821.t1"/>
    <property type="gene ID" value="Csp11.Scaffold629.g8821"/>
</dbReference>
<dbReference type="eggNOG" id="ENOG502RZJG">
    <property type="taxonomic scope" value="Eukaryota"/>
</dbReference>
<keyword evidence="1" id="KW-1185">Reference proteome</keyword>
<dbReference type="Gene3D" id="3.75.10.10">
    <property type="entry name" value="L-arginine/glycine Amidinotransferase, Chain A"/>
    <property type="match status" value="1"/>
</dbReference>
<organism evidence="1 2">
    <name type="scientific">Caenorhabditis tropicalis</name>
    <dbReference type="NCBI Taxonomy" id="1561998"/>
    <lineage>
        <taxon>Eukaryota</taxon>
        <taxon>Metazoa</taxon>
        <taxon>Ecdysozoa</taxon>
        <taxon>Nematoda</taxon>
        <taxon>Chromadorea</taxon>
        <taxon>Rhabditida</taxon>
        <taxon>Rhabditina</taxon>
        <taxon>Rhabditomorpha</taxon>
        <taxon>Rhabditoidea</taxon>
        <taxon>Rhabditidae</taxon>
        <taxon>Peloderinae</taxon>
        <taxon>Caenorhabditis</taxon>
    </lineage>
</organism>
<evidence type="ECO:0000313" key="2">
    <source>
        <dbReference type="WBParaSite" id="Csp11.Scaffold629.g8821.t1"/>
    </source>
</evidence>
<evidence type="ECO:0000313" key="1">
    <source>
        <dbReference type="Proteomes" id="UP000095282"/>
    </source>
</evidence>
<dbReference type="PANTHER" id="PTHR47271">
    <property type="entry name" value="ARGININE DEIMINASE"/>
    <property type="match status" value="1"/>
</dbReference>
<dbReference type="PANTHER" id="PTHR47271:SF2">
    <property type="entry name" value="ARGININE DEIMINASE"/>
    <property type="match status" value="1"/>
</dbReference>
<dbReference type="Pfam" id="PF19420">
    <property type="entry name" value="DDAH_eukar"/>
    <property type="match status" value="1"/>
</dbReference>
<dbReference type="AlphaFoldDB" id="A0A1I7UFK3"/>